<feature type="transmembrane region" description="Helical" evidence="1">
    <location>
        <begin position="217"/>
        <end position="242"/>
    </location>
</feature>
<dbReference type="Pfam" id="PF03009">
    <property type="entry name" value="GDPD"/>
    <property type="match status" value="1"/>
</dbReference>
<dbReference type="PROSITE" id="PS51704">
    <property type="entry name" value="GP_PDE"/>
    <property type="match status" value="1"/>
</dbReference>
<dbReference type="STRING" id="1423746.FD27_GL000619"/>
<gene>
    <name evidence="3" type="ORF">FD27_GL000619</name>
</gene>
<feature type="transmembrane region" description="Helical" evidence="1">
    <location>
        <begin position="262"/>
        <end position="288"/>
    </location>
</feature>
<dbReference type="PANTHER" id="PTHR46211:SF8">
    <property type="entry name" value="PHOSPHODIESTERASE"/>
    <property type="match status" value="1"/>
</dbReference>
<feature type="transmembrane region" description="Helical" evidence="1">
    <location>
        <begin position="130"/>
        <end position="149"/>
    </location>
</feature>
<proteinExistence type="predicted"/>
<feature type="transmembrane region" description="Helical" evidence="1">
    <location>
        <begin position="308"/>
        <end position="331"/>
    </location>
</feature>
<dbReference type="PATRIC" id="fig|1423746.3.peg.628"/>
<dbReference type="PANTHER" id="PTHR46211">
    <property type="entry name" value="GLYCEROPHOSPHORYL DIESTER PHOSPHODIESTERASE"/>
    <property type="match status" value="1"/>
</dbReference>
<dbReference type="AlphaFoldDB" id="A0A0R1PD16"/>
<feature type="transmembrane region" description="Helical" evidence="1">
    <location>
        <begin position="20"/>
        <end position="41"/>
    </location>
</feature>
<dbReference type="CDD" id="cd08579">
    <property type="entry name" value="GDPD_memb_like"/>
    <property type="match status" value="1"/>
</dbReference>
<organism evidence="3 4">
    <name type="scientific">Limosilactobacillus frumenti DSM 13145</name>
    <dbReference type="NCBI Taxonomy" id="1423746"/>
    <lineage>
        <taxon>Bacteria</taxon>
        <taxon>Bacillati</taxon>
        <taxon>Bacillota</taxon>
        <taxon>Bacilli</taxon>
        <taxon>Lactobacillales</taxon>
        <taxon>Lactobacillaceae</taxon>
        <taxon>Limosilactobacillus</taxon>
    </lineage>
</organism>
<evidence type="ECO:0000313" key="3">
    <source>
        <dbReference type="EMBL" id="KRL27877.1"/>
    </source>
</evidence>
<dbReference type="InterPro" id="IPR018476">
    <property type="entry name" value="GlyceroP-diester-Pdiesterase_M"/>
</dbReference>
<feature type="domain" description="GP-PDE" evidence="2">
    <location>
        <begin position="339"/>
        <end position="567"/>
    </location>
</feature>
<accession>A0A0R1PD16</accession>
<keyword evidence="1" id="KW-1133">Transmembrane helix</keyword>
<keyword evidence="1" id="KW-0812">Transmembrane</keyword>
<sequence>MRAAWEDIQGSWRGFKQHWITYLALFLGLDLLNQWVIIPLFRWVTTVILQAGEIPFISYQNIVIICQQHPLVIIGLLVELLLLLMVVYWQFALLLLSIREFSVGRTGFYSLLQNSWQAVRRLRPGSLPLMLIYFILIIPFADLVFRTPLLAKVQIPAFIVDFMTRSDRLFIFFIATYLVILFLGIRWLFTLPLMVFRAQRTRTALVNSWRKTAHWQWISVISRLILVGLLATIGLGIVYGVIYGFQIGWDHLLPHSQALVPAVANLTLIQVVSEIVTVGSMISSLMIITQQDFGEIQYTTNGANSHHYGWALLVLVVIFGGATIANNHVYLQGEDDQRPITISHRGVADNNGVQNTIPALEKTHRLHPDYVEMDVHETRDHQFVVMHDENLKELTGVNKTPYQLTLKQLTRLTARENGHSAKVASFDQYLNAAEHLHQRLLVEVKTTPHDSPGMLKRFDQQYGQRLKRDHDQVHSLDYGVVAELKHRDSTLPVLYIQPYNLSYPNSQADGYSMEYSTLNFDFIRQAHRQHKQVYAWTVNQPSLMKQMIYDHTDGIITDNLRELNSAIDDYLSHQSYANRIMNFILVVPAGTRLEP</sequence>
<evidence type="ECO:0000313" key="4">
    <source>
        <dbReference type="Proteomes" id="UP000051445"/>
    </source>
</evidence>
<keyword evidence="4" id="KW-1185">Reference proteome</keyword>
<dbReference type="InterPro" id="IPR030395">
    <property type="entry name" value="GP_PDE_dom"/>
</dbReference>
<protein>
    <submittedName>
        <fullName evidence="3">Glycerophosphoryl diester phosphodiesterase</fullName>
    </submittedName>
</protein>
<name>A0A0R1PD16_9LACO</name>
<reference evidence="3 4" key="1">
    <citation type="journal article" date="2015" name="Genome Announc.">
        <title>Expanding the biotechnology potential of lactobacilli through comparative genomics of 213 strains and associated genera.</title>
        <authorList>
            <person name="Sun Z."/>
            <person name="Harris H.M."/>
            <person name="McCann A."/>
            <person name="Guo C."/>
            <person name="Argimon S."/>
            <person name="Zhang W."/>
            <person name="Yang X."/>
            <person name="Jeffery I.B."/>
            <person name="Cooney J.C."/>
            <person name="Kagawa T.F."/>
            <person name="Liu W."/>
            <person name="Song Y."/>
            <person name="Salvetti E."/>
            <person name="Wrobel A."/>
            <person name="Rasinkangas P."/>
            <person name="Parkhill J."/>
            <person name="Rea M.C."/>
            <person name="O'Sullivan O."/>
            <person name="Ritari J."/>
            <person name="Douillard F.P."/>
            <person name="Paul Ross R."/>
            <person name="Yang R."/>
            <person name="Briner A.E."/>
            <person name="Felis G.E."/>
            <person name="de Vos W.M."/>
            <person name="Barrangou R."/>
            <person name="Klaenhammer T.R."/>
            <person name="Caufield P.W."/>
            <person name="Cui Y."/>
            <person name="Zhang H."/>
            <person name="O'Toole P.W."/>
        </authorList>
    </citation>
    <scope>NUCLEOTIDE SEQUENCE [LARGE SCALE GENOMIC DNA]</scope>
    <source>
        <strain evidence="3 4">DSM 13145</strain>
    </source>
</reference>
<dbReference type="GO" id="GO:0006629">
    <property type="term" value="P:lipid metabolic process"/>
    <property type="evidence" value="ECO:0007669"/>
    <property type="project" value="InterPro"/>
</dbReference>
<dbReference type="Gene3D" id="3.20.20.190">
    <property type="entry name" value="Phosphatidylinositol (PI) phosphodiesterase"/>
    <property type="match status" value="1"/>
</dbReference>
<feature type="transmembrane region" description="Helical" evidence="1">
    <location>
        <begin position="169"/>
        <end position="196"/>
    </location>
</feature>
<dbReference type="OrthoDB" id="384721at2"/>
<evidence type="ECO:0000256" key="1">
    <source>
        <dbReference type="SAM" id="Phobius"/>
    </source>
</evidence>
<dbReference type="SUPFAM" id="SSF51695">
    <property type="entry name" value="PLC-like phosphodiesterases"/>
    <property type="match status" value="1"/>
</dbReference>
<dbReference type="GO" id="GO:0008081">
    <property type="term" value="F:phosphoric diester hydrolase activity"/>
    <property type="evidence" value="ECO:0007669"/>
    <property type="project" value="InterPro"/>
</dbReference>
<dbReference type="RefSeq" id="WP_057749998.1">
    <property type="nucleotide sequence ID" value="NZ_AZER01000014.1"/>
</dbReference>
<keyword evidence="1" id="KW-0472">Membrane</keyword>
<dbReference type="Proteomes" id="UP000051445">
    <property type="component" value="Unassembled WGS sequence"/>
</dbReference>
<dbReference type="EMBL" id="AZER01000014">
    <property type="protein sequence ID" value="KRL27877.1"/>
    <property type="molecule type" value="Genomic_DNA"/>
</dbReference>
<comment type="caution">
    <text evidence="3">The sequence shown here is derived from an EMBL/GenBank/DDBJ whole genome shotgun (WGS) entry which is preliminary data.</text>
</comment>
<feature type="transmembrane region" description="Helical" evidence="1">
    <location>
        <begin position="71"/>
        <end position="96"/>
    </location>
</feature>
<evidence type="ECO:0000259" key="2">
    <source>
        <dbReference type="PROSITE" id="PS51704"/>
    </source>
</evidence>
<dbReference type="Pfam" id="PF10110">
    <property type="entry name" value="GPDPase_memb"/>
    <property type="match status" value="1"/>
</dbReference>
<dbReference type="InterPro" id="IPR017946">
    <property type="entry name" value="PLC-like_Pdiesterase_TIM-brl"/>
</dbReference>